<dbReference type="CDD" id="cd00531">
    <property type="entry name" value="NTF2_like"/>
    <property type="match status" value="1"/>
</dbReference>
<organism evidence="2 3">
    <name type="scientific">Nocardioides luteus</name>
    <dbReference type="NCBI Taxonomy" id="1844"/>
    <lineage>
        <taxon>Bacteria</taxon>
        <taxon>Bacillati</taxon>
        <taxon>Actinomycetota</taxon>
        <taxon>Actinomycetes</taxon>
        <taxon>Propionibacteriales</taxon>
        <taxon>Nocardioidaceae</taxon>
        <taxon>Nocardioides</taxon>
    </lineage>
</organism>
<dbReference type="RefSeq" id="WP_189117592.1">
    <property type="nucleotide sequence ID" value="NZ_BMRK01000003.1"/>
</dbReference>
<keyword evidence="3" id="KW-1185">Reference proteome</keyword>
<evidence type="ECO:0000313" key="3">
    <source>
        <dbReference type="Proteomes" id="UP001142292"/>
    </source>
</evidence>
<dbReference type="SUPFAM" id="SSF54427">
    <property type="entry name" value="NTF2-like"/>
    <property type="match status" value="1"/>
</dbReference>
<name>A0ABQ5T093_9ACTN</name>
<sequence>MANAQTTQELADIREIRRLVERYAYAMDRRNTDLMRTCFIPDADLSYFGGLKQFDGNSFADSLVPSLAPFKTVNHSISSIRIEVDGDDATGDLHIFATMMLADSPSVIVRGVHVVDGYVRTADGWKVAKRRHAPFLQYEAPLTDIDFPGVGGINP</sequence>
<dbReference type="Gene3D" id="3.10.450.50">
    <property type="match status" value="1"/>
</dbReference>
<dbReference type="InterPro" id="IPR037401">
    <property type="entry name" value="SnoaL-like"/>
</dbReference>
<gene>
    <name evidence="2" type="ORF">GCM10017579_31550</name>
</gene>
<comment type="caution">
    <text evidence="2">The sequence shown here is derived from an EMBL/GenBank/DDBJ whole genome shotgun (WGS) entry which is preliminary data.</text>
</comment>
<dbReference type="InterPro" id="IPR032710">
    <property type="entry name" value="NTF2-like_dom_sf"/>
</dbReference>
<evidence type="ECO:0000259" key="1">
    <source>
        <dbReference type="Pfam" id="PF13577"/>
    </source>
</evidence>
<protein>
    <submittedName>
        <fullName evidence="2">Polyketide cyclase</fullName>
    </submittedName>
</protein>
<dbReference type="Proteomes" id="UP001142292">
    <property type="component" value="Unassembled WGS sequence"/>
</dbReference>
<evidence type="ECO:0000313" key="2">
    <source>
        <dbReference type="EMBL" id="GLJ69119.1"/>
    </source>
</evidence>
<reference evidence="2" key="1">
    <citation type="journal article" date="2014" name="Int. J. Syst. Evol. Microbiol.">
        <title>Complete genome of a new Firmicutes species belonging to the dominant human colonic microbiota ('Ruminococcus bicirculans') reveals two chromosomes and a selective capacity to utilize plant glucans.</title>
        <authorList>
            <consortium name="NISC Comparative Sequencing Program"/>
            <person name="Wegmann U."/>
            <person name="Louis P."/>
            <person name="Goesmann A."/>
            <person name="Henrissat B."/>
            <person name="Duncan S.H."/>
            <person name="Flint H.J."/>
        </authorList>
    </citation>
    <scope>NUCLEOTIDE SEQUENCE</scope>
    <source>
        <strain evidence="2">VKM Ac-1246</strain>
    </source>
</reference>
<reference evidence="2" key="2">
    <citation type="submission" date="2023-01" db="EMBL/GenBank/DDBJ databases">
        <authorList>
            <person name="Sun Q."/>
            <person name="Evtushenko L."/>
        </authorList>
    </citation>
    <scope>NUCLEOTIDE SEQUENCE</scope>
    <source>
        <strain evidence="2">VKM Ac-1246</strain>
    </source>
</reference>
<accession>A0ABQ5T093</accession>
<dbReference type="Pfam" id="PF13577">
    <property type="entry name" value="SnoaL_4"/>
    <property type="match status" value="1"/>
</dbReference>
<proteinExistence type="predicted"/>
<feature type="domain" description="SnoaL-like" evidence="1">
    <location>
        <begin position="8"/>
        <end position="131"/>
    </location>
</feature>
<dbReference type="EMBL" id="BSEL01000005">
    <property type="protein sequence ID" value="GLJ69119.1"/>
    <property type="molecule type" value="Genomic_DNA"/>
</dbReference>